<accession>A0AAV1Z6P3</accession>
<dbReference type="EMBL" id="CAXIEN010000027">
    <property type="protein sequence ID" value="CAL1267254.1"/>
    <property type="molecule type" value="Genomic_DNA"/>
</dbReference>
<dbReference type="GO" id="GO:0003723">
    <property type="term" value="F:RNA binding"/>
    <property type="evidence" value="ECO:0007669"/>
    <property type="project" value="UniProtKB-UniRule"/>
</dbReference>
<dbReference type="Gene3D" id="3.30.70.330">
    <property type="match status" value="1"/>
</dbReference>
<dbReference type="Proteomes" id="UP001497382">
    <property type="component" value="Unassembled WGS sequence"/>
</dbReference>
<gene>
    <name evidence="4" type="ORF">LARSCL_LOCUS3561</name>
</gene>
<protein>
    <recommendedName>
        <fullName evidence="3">RRM domain-containing protein</fullName>
    </recommendedName>
</protein>
<proteinExistence type="predicted"/>
<sequence>MSSNNKLYIGNLSSNVDADVLNELIREKSGCFPTSVLLKGAGYAFVECLDPEMAEKIKASLNGFLFEGSNIQVQPSVPRYQSVHADPVCQKVGKHP</sequence>
<evidence type="ECO:0000256" key="1">
    <source>
        <dbReference type="ARBA" id="ARBA00022884"/>
    </source>
</evidence>
<dbReference type="PROSITE" id="PS50102">
    <property type="entry name" value="RRM"/>
    <property type="match status" value="1"/>
</dbReference>
<comment type="caution">
    <text evidence="4">The sequence shown here is derived from an EMBL/GenBank/DDBJ whole genome shotgun (WGS) entry which is preliminary data.</text>
</comment>
<dbReference type="AlphaFoldDB" id="A0AAV1Z6P3"/>
<dbReference type="Pfam" id="PF00076">
    <property type="entry name" value="RRM_1"/>
    <property type="match status" value="1"/>
</dbReference>
<evidence type="ECO:0000256" key="2">
    <source>
        <dbReference type="PROSITE-ProRule" id="PRU00176"/>
    </source>
</evidence>
<organism evidence="4 5">
    <name type="scientific">Larinioides sclopetarius</name>
    <dbReference type="NCBI Taxonomy" id="280406"/>
    <lineage>
        <taxon>Eukaryota</taxon>
        <taxon>Metazoa</taxon>
        <taxon>Ecdysozoa</taxon>
        <taxon>Arthropoda</taxon>
        <taxon>Chelicerata</taxon>
        <taxon>Arachnida</taxon>
        <taxon>Araneae</taxon>
        <taxon>Araneomorphae</taxon>
        <taxon>Entelegynae</taxon>
        <taxon>Araneoidea</taxon>
        <taxon>Araneidae</taxon>
        <taxon>Larinioides</taxon>
    </lineage>
</organism>
<dbReference type="InterPro" id="IPR000504">
    <property type="entry name" value="RRM_dom"/>
</dbReference>
<dbReference type="SMART" id="SM00360">
    <property type="entry name" value="RRM"/>
    <property type="match status" value="1"/>
</dbReference>
<feature type="domain" description="RRM" evidence="3">
    <location>
        <begin position="5"/>
        <end position="78"/>
    </location>
</feature>
<evidence type="ECO:0000259" key="3">
    <source>
        <dbReference type="PROSITE" id="PS50102"/>
    </source>
</evidence>
<keyword evidence="1 2" id="KW-0694">RNA-binding</keyword>
<reference evidence="4 5" key="1">
    <citation type="submission" date="2024-04" db="EMBL/GenBank/DDBJ databases">
        <authorList>
            <person name="Rising A."/>
            <person name="Reimegard J."/>
            <person name="Sonavane S."/>
            <person name="Akerstrom W."/>
            <person name="Nylinder S."/>
            <person name="Hedman E."/>
            <person name="Kallberg Y."/>
        </authorList>
    </citation>
    <scope>NUCLEOTIDE SEQUENCE [LARGE SCALE GENOMIC DNA]</scope>
</reference>
<dbReference type="SUPFAM" id="SSF54928">
    <property type="entry name" value="RNA-binding domain, RBD"/>
    <property type="match status" value="1"/>
</dbReference>
<name>A0AAV1Z6P3_9ARAC</name>
<evidence type="ECO:0000313" key="4">
    <source>
        <dbReference type="EMBL" id="CAL1267254.1"/>
    </source>
</evidence>
<dbReference type="InterPro" id="IPR012677">
    <property type="entry name" value="Nucleotide-bd_a/b_plait_sf"/>
</dbReference>
<keyword evidence="5" id="KW-1185">Reference proteome</keyword>
<dbReference type="InterPro" id="IPR035979">
    <property type="entry name" value="RBD_domain_sf"/>
</dbReference>
<evidence type="ECO:0000313" key="5">
    <source>
        <dbReference type="Proteomes" id="UP001497382"/>
    </source>
</evidence>